<accession>A0ABT6F9A5</accession>
<proteinExistence type="predicted"/>
<comment type="caution">
    <text evidence="3">The sequence shown here is derived from an EMBL/GenBank/DDBJ whole genome shotgun (WGS) entry which is preliminary data.</text>
</comment>
<evidence type="ECO:0000256" key="1">
    <source>
        <dbReference type="SAM" id="SignalP"/>
    </source>
</evidence>
<dbReference type="InterPro" id="IPR029010">
    <property type="entry name" value="ThuA-like"/>
</dbReference>
<gene>
    <name evidence="3" type="ORF">PZE19_09330</name>
</gene>
<evidence type="ECO:0000313" key="4">
    <source>
        <dbReference type="Proteomes" id="UP001216907"/>
    </source>
</evidence>
<feature type="chain" id="PRO_5045997638" evidence="1">
    <location>
        <begin position="25"/>
        <end position="294"/>
    </location>
</feature>
<name>A0ABT6F9A5_9BACT</name>
<dbReference type="InterPro" id="IPR029062">
    <property type="entry name" value="Class_I_gatase-like"/>
</dbReference>
<dbReference type="RefSeq" id="WP_277860317.1">
    <property type="nucleotide sequence ID" value="NZ_JARRAG010000001.1"/>
</dbReference>
<protein>
    <submittedName>
        <fullName evidence="3">ThuA domain-containing protein</fullName>
    </submittedName>
</protein>
<dbReference type="Pfam" id="PF06283">
    <property type="entry name" value="ThuA"/>
    <property type="match status" value="1"/>
</dbReference>
<reference evidence="3 4" key="1">
    <citation type="submission" date="2023-03" db="EMBL/GenBank/DDBJ databases">
        <title>Paludisphaera mucosa sp. nov. a novel planctomycete from northern fen.</title>
        <authorList>
            <person name="Ivanova A."/>
        </authorList>
    </citation>
    <scope>NUCLEOTIDE SEQUENCE [LARGE SCALE GENOMIC DNA]</scope>
    <source>
        <strain evidence="3 4">Pla2</strain>
    </source>
</reference>
<organism evidence="3 4">
    <name type="scientific">Paludisphaera mucosa</name>
    <dbReference type="NCBI Taxonomy" id="3030827"/>
    <lineage>
        <taxon>Bacteria</taxon>
        <taxon>Pseudomonadati</taxon>
        <taxon>Planctomycetota</taxon>
        <taxon>Planctomycetia</taxon>
        <taxon>Isosphaerales</taxon>
        <taxon>Isosphaeraceae</taxon>
        <taxon>Paludisphaera</taxon>
    </lineage>
</organism>
<keyword evidence="1" id="KW-0732">Signal</keyword>
<evidence type="ECO:0000259" key="2">
    <source>
        <dbReference type="Pfam" id="PF06283"/>
    </source>
</evidence>
<feature type="domain" description="ThuA-like" evidence="2">
    <location>
        <begin position="77"/>
        <end position="267"/>
    </location>
</feature>
<dbReference type="Proteomes" id="UP001216907">
    <property type="component" value="Unassembled WGS sequence"/>
</dbReference>
<sequence>MTRYRFVGLAALLLAATFVARAEAADPTKIVLIAGRPSHGPGDHEFNAGCKLLAKCLAEVPGVEPVVVAGGWPKDESVFDGVRALIFFMDGGGGHPAIQGDHPAKLQKLAEKGVGLGFMHYGVEVPKGEPGDKFLDWIGGYYETAFSTNPHWKAAIESLPDHPIARGVKPFAVVDEWYYNIRFRPEMKGVTPILVAKPDDATRDSSHTSPAGPYKHIQDAKGRPEVLAWVVERPDGGRGYGFTGGHAHANWGDPNFRKLNLNAILWTAGLDVPAGGVASEVTPEELKQNLDPKK</sequence>
<feature type="signal peptide" evidence="1">
    <location>
        <begin position="1"/>
        <end position="24"/>
    </location>
</feature>
<evidence type="ECO:0000313" key="3">
    <source>
        <dbReference type="EMBL" id="MDG3003973.1"/>
    </source>
</evidence>
<keyword evidence="4" id="KW-1185">Reference proteome</keyword>
<dbReference type="SUPFAM" id="SSF52317">
    <property type="entry name" value="Class I glutamine amidotransferase-like"/>
    <property type="match status" value="1"/>
</dbReference>
<dbReference type="Gene3D" id="3.40.50.880">
    <property type="match status" value="1"/>
</dbReference>
<dbReference type="EMBL" id="JARRAG010000001">
    <property type="protein sequence ID" value="MDG3003973.1"/>
    <property type="molecule type" value="Genomic_DNA"/>
</dbReference>